<dbReference type="EMBL" id="WHJH01000078">
    <property type="protein sequence ID" value="NHZ93549.1"/>
    <property type="molecule type" value="Genomic_DNA"/>
</dbReference>
<reference evidence="3 4" key="1">
    <citation type="submission" date="2019-10" db="EMBL/GenBank/DDBJ databases">
        <title>Taxonomy of Antarctic Massilia spp.: description of Massilia rubra sp. nov., Massilia aquatica sp. nov., Massilia mucilaginosa sp. nov., Massilia frigida sp. nov. isolated from streams, lakes and regoliths.</title>
        <authorList>
            <person name="Holochova P."/>
            <person name="Sedlacek I."/>
            <person name="Kralova S."/>
            <person name="Maslanova I."/>
            <person name="Busse H.-J."/>
            <person name="Stankova E."/>
            <person name="Vrbovska V."/>
            <person name="Kovarovic V."/>
            <person name="Bartak M."/>
            <person name="Svec P."/>
            <person name="Pantucek R."/>
        </authorList>
    </citation>
    <scope>NUCLEOTIDE SEQUENCE [LARGE SCALE GENOMIC DNA]</scope>
    <source>
        <strain evidence="3 4">CCM 8733</strain>
    </source>
</reference>
<organism evidence="3 4">
    <name type="scientific">Massilia mucilaginosa</name>
    <dbReference type="NCBI Taxonomy" id="2609282"/>
    <lineage>
        <taxon>Bacteria</taxon>
        <taxon>Pseudomonadati</taxon>
        <taxon>Pseudomonadota</taxon>
        <taxon>Betaproteobacteria</taxon>
        <taxon>Burkholderiales</taxon>
        <taxon>Oxalobacteraceae</taxon>
        <taxon>Telluria group</taxon>
        <taxon>Massilia</taxon>
    </lineage>
</organism>
<gene>
    <name evidence="3" type="ORF">F2P45_31785</name>
</gene>
<evidence type="ECO:0008006" key="5">
    <source>
        <dbReference type="Google" id="ProtNLM"/>
    </source>
</evidence>
<keyword evidence="1" id="KW-0175">Coiled coil</keyword>
<feature type="coiled-coil region" evidence="1">
    <location>
        <begin position="1563"/>
        <end position="1608"/>
    </location>
</feature>
<evidence type="ECO:0000313" key="3">
    <source>
        <dbReference type="EMBL" id="NHZ93549.1"/>
    </source>
</evidence>
<feature type="compositionally biased region" description="Basic and acidic residues" evidence="2">
    <location>
        <begin position="660"/>
        <end position="674"/>
    </location>
</feature>
<evidence type="ECO:0000256" key="2">
    <source>
        <dbReference type="SAM" id="MobiDB-lite"/>
    </source>
</evidence>
<dbReference type="Proteomes" id="UP000609726">
    <property type="component" value="Unassembled WGS sequence"/>
</dbReference>
<sequence>MAETTNTATIKVVLDADGVDAGLRKIDQGAAQTTRVLENLGKSNGVNALGDGAVDAAGKFAGGTKTIIDAIQRRAVALEMGKKGTVEYYTALASSKGIDTAALKPYLDQLDAVTRKTAQAAEAQKKLDDGAAFINGLRARTQEIGKSSSELAAMRAAQLGVSETAQPLIEQLRAAEEAASGLGGTLGIAGTALQAFAAAAVAAMSISAVAAGIQTAIDALASLDDMAQKSGSSVESLSQLQKVAQMTGQDFGEVNSAVNKLAKGMGGLDIDSNKVLGALKTLGVSATDSAGKLRAPSEVMIEAAKKFQNYADGAGKAKLANDLFKGSGADLLPYLNDVAESVDGFTGSSTAAATKASEFGDNMGAVRVHVGELWTEIATNLLPSMIKFSKYVKDITEGDRFKKFMVDAGKAAASFAEAVEKIAPVIVSATKIVATYFGLFVLAPNAFKLAAVGLEIFWLAAQLAAAKVATAGGVMAGLNTTLWGTGLSAQFASGWMGKLKIAGGVLLAFFAGWEIGKLLYEEFDWARVGGLMFVETVLIGFEQIKAGCIIAFDLLAAGWNGALGTMKVAFSGYLTGVAEGLAKIGATDVSKNVAAYADSLLKAGAVQISSAKGVGAAVAKTAAEYEKNVTAIKANIKELTAYAAISDRISVKDGVGGPPKVEKPEAPRLKEDDGSAAKQANAYAKLTASIQEKIAANELELLTGDAVSESQKMEIKLNYELREKIVTLSKEEEKLTRIRLAGLAVSEKNLKLSAAEKGVGEYIKQNTLAREASVAALASEYELYGKGSDARDIAAVGLRNEAELKKRLFEMEKAKLPVSQQLIDQMRESTKEKERDEKATMAQSKALNYASKLADDNRRYAAESITDERERAAALLEIDAEMWRERIALAGEGTEAQKLLQSEFTTWYKNQSGKAAMDEWRKSVQQYDDIFRTGFADMLNNGQNGWKSFTKSLVTTFKTSVADQIYKMFAQPFVMKLVASLVGVTGGGAVSGAAQAVGITGSGGLDLSSISGIASAAKAAYGAISTGFSGISTAVADGVQTILYETGLSTKILTNGAVAKGAGAVAGYAAGAAVGVYAGRAVSNGYAVSGSGNGMVNAGTIAGAIFAGPIGAAIGGLIGGAANRLFGRKPREYGDSTIVGSFGTDGFAGTTNTPWVEKGGVFRSSKRDTDKVAVDSTSAAAFTAGYDALKAASIDFASVLGIQADAIKTHAQSMSIKLTKDQAANEKLIADFFIGVGDSIALELLPTLGDFKMESENASSTLQRLAVDYAFIDAALQAIGDTFGAVGVGSIKAREYLLELSGGMEAFGKDVAYFSQNYLTEAERLAPVAKSVEAAFKELQVAAPKTREEFKALVMGLDLTSANGAKTYAGLMNIQEAFAQLNPALEEAAAKVRSRADIEKERAGLQDQFDQLAMTPEAYRQKQVAKQRADVDPSNLDLFDNVQYGAAADAANAAARAAADSLAATNKSYQDQIDAFEKVGKKAAAVRELEIKGMDATTIVLYDLVKAYEASAASAAAAAQLASVNKGYEDRIFEIEKPGMDPEKVREREIEGMDATTVKLYDKLKALEAARAAQEALDRAEKERIDAARRDQEEMARAQQRLAEDAARAAEQIKSAWQSVTDSIFDEVARIRGIATGNGAQTLASAQAEFAIKNAQAQAGNQDAAKLLPSISQKLIELAEANATSLIDLQRIRARTAASLDATGAILAARFGLTLPSLAVGTNYLPSDMVIQAHQGERVIPAADNRALMQMINRPAPADTSGAAQQQANAEMVGLRAEVRSIAISNAAVAGMLKRVIKDDKLQTEDA</sequence>
<proteinExistence type="predicted"/>
<feature type="region of interest" description="Disordered" evidence="2">
    <location>
        <begin position="654"/>
        <end position="674"/>
    </location>
</feature>
<keyword evidence="4" id="KW-1185">Reference proteome</keyword>
<accession>A0ABX0P2J6</accession>
<name>A0ABX0P2J6_9BURK</name>
<evidence type="ECO:0000313" key="4">
    <source>
        <dbReference type="Proteomes" id="UP000609726"/>
    </source>
</evidence>
<protein>
    <recommendedName>
        <fullName evidence="5">Bacteriophage tail tape measure N-terminal domain-containing protein</fullName>
    </recommendedName>
</protein>
<comment type="caution">
    <text evidence="3">The sequence shown here is derived from an EMBL/GenBank/DDBJ whole genome shotgun (WGS) entry which is preliminary data.</text>
</comment>
<dbReference type="RefSeq" id="WP_166882235.1">
    <property type="nucleotide sequence ID" value="NZ_WHJH01000078.1"/>
</dbReference>
<evidence type="ECO:0000256" key="1">
    <source>
        <dbReference type="SAM" id="Coils"/>
    </source>
</evidence>